<dbReference type="PROSITE" id="PS50949">
    <property type="entry name" value="HTH_GNTR"/>
    <property type="match status" value="1"/>
</dbReference>
<dbReference type="InterPro" id="IPR000524">
    <property type="entry name" value="Tscrpt_reg_HTH_GntR"/>
</dbReference>
<keyword evidence="3" id="KW-0804">Transcription</keyword>
<gene>
    <name evidence="5" type="ORF">Q9295_17185</name>
</gene>
<evidence type="ECO:0000259" key="4">
    <source>
        <dbReference type="PROSITE" id="PS50949"/>
    </source>
</evidence>
<dbReference type="Proteomes" id="UP001239680">
    <property type="component" value="Unassembled WGS sequence"/>
</dbReference>
<dbReference type="InterPro" id="IPR036388">
    <property type="entry name" value="WH-like_DNA-bd_sf"/>
</dbReference>
<dbReference type="PANTHER" id="PTHR43537:SF39">
    <property type="entry name" value="HTH-TYPE TRANSCRIPTIONAL REGULATOR MCBR"/>
    <property type="match status" value="1"/>
</dbReference>
<evidence type="ECO:0000313" key="6">
    <source>
        <dbReference type="Proteomes" id="UP001239680"/>
    </source>
</evidence>
<accession>A0ABU0W263</accession>
<sequence>MSSALQSIAPIARKETLGTMVREKLRAALMAGRFQPGEKLAIRAVAAALDVSLTPAREALYNLMAEGVLEANATGTIYVPELDTAKINELRRIRVSLECMAATEALQNLTDEDIKKILEINKAICEADHTREFSKLMELNWMFHFTIYEASKMPMLIRIIESCWLKMGSYLNVIYPYYGEDGKGIDLHDRVCAAIVARDALALNEAIAEDITQACDWMINRISAKT</sequence>
<dbReference type="Pfam" id="PF07729">
    <property type="entry name" value="FCD"/>
    <property type="match status" value="1"/>
</dbReference>
<dbReference type="RefSeq" id="WP_306681816.1">
    <property type="nucleotide sequence ID" value="NZ_JAVDBT010000023.1"/>
</dbReference>
<dbReference type="InterPro" id="IPR008920">
    <property type="entry name" value="TF_FadR/GntR_C"/>
</dbReference>
<dbReference type="PANTHER" id="PTHR43537">
    <property type="entry name" value="TRANSCRIPTIONAL REGULATOR, GNTR FAMILY"/>
    <property type="match status" value="1"/>
</dbReference>
<evidence type="ECO:0000256" key="1">
    <source>
        <dbReference type="ARBA" id="ARBA00023015"/>
    </source>
</evidence>
<evidence type="ECO:0000256" key="2">
    <source>
        <dbReference type="ARBA" id="ARBA00023125"/>
    </source>
</evidence>
<dbReference type="EMBL" id="JAVDBT010000023">
    <property type="protein sequence ID" value="MDQ2068109.1"/>
    <property type="molecule type" value="Genomic_DNA"/>
</dbReference>
<protein>
    <submittedName>
        <fullName evidence="5">GntR family transcriptional regulator</fullName>
    </submittedName>
</protein>
<dbReference type="InterPro" id="IPR011711">
    <property type="entry name" value="GntR_C"/>
</dbReference>
<keyword evidence="1" id="KW-0805">Transcription regulation</keyword>
<dbReference type="SUPFAM" id="SSF46785">
    <property type="entry name" value="Winged helix' DNA-binding domain"/>
    <property type="match status" value="1"/>
</dbReference>
<reference evidence="5 6" key="1">
    <citation type="submission" date="2023-08" db="EMBL/GenBank/DDBJ databases">
        <title>Characterization of two Paracoccaceae strains isolated from Phycosphere and proposal of Xinfangfangia lacusdiani sp. nov.</title>
        <authorList>
            <person name="Deng Y."/>
            <person name="Zhang Y.Q."/>
        </authorList>
    </citation>
    <scope>NUCLEOTIDE SEQUENCE [LARGE SCALE GENOMIC DNA]</scope>
    <source>
        <strain evidence="5 6">CPCC 101601</strain>
    </source>
</reference>
<dbReference type="Gene3D" id="1.20.120.530">
    <property type="entry name" value="GntR ligand-binding domain-like"/>
    <property type="match status" value="1"/>
</dbReference>
<comment type="caution">
    <text evidence="5">The sequence shown here is derived from an EMBL/GenBank/DDBJ whole genome shotgun (WGS) entry which is preliminary data.</text>
</comment>
<name>A0ABU0W263_9RHOB</name>
<dbReference type="SMART" id="SM00895">
    <property type="entry name" value="FCD"/>
    <property type="match status" value="1"/>
</dbReference>
<dbReference type="SMART" id="SM00345">
    <property type="entry name" value="HTH_GNTR"/>
    <property type="match status" value="1"/>
</dbReference>
<dbReference type="Pfam" id="PF00392">
    <property type="entry name" value="GntR"/>
    <property type="match status" value="1"/>
</dbReference>
<keyword evidence="2" id="KW-0238">DNA-binding</keyword>
<feature type="domain" description="HTH gntR-type" evidence="4">
    <location>
        <begin position="15"/>
        <end position="82"/>
    </location>
</feature>
<dbReference type="InterPro" id="IPR036390">
    <property type="entry name" value="WH_DNA-bd_sf"/>
</dbReference>
<evidence type="ECO:0000256" key="3">
    <source>
        <dbReference type="ARBA" id="ARBA00023163"/>
    </source>
</evidence>
<dbReference type="SUPFAM" id="SSF48008">
    <property type="entry name" value="GntR ligand-binding domain-like"/>
    <property type="match status" value="1"/>
</dbReference>
<proteinExistence type="predicted"/>
<evidence type="ECO:0000313" key="5">
    <source>
        <dbReference type="EMBL" id="MDQ2068109.1"/>
    </source>
</evidence>
<keyword evidence="6" id="KW-1185">Reference proteome</keyword>
<organism evidence="5 6">
    <name type="scientific">Pseudogemmobacter lacusdianii</name>
    <dbReference type="NCBI Taxonomy" id="3069608"/>
    <lineage>
        <taxon>Bacteria</taxon>
        <taxon>Pseudomonadati</taxon>
        <taxon>Pseudomonadota</taxon>
        <taxon>Alphaproteobacteria</taxon>
        <taxon>Rhodobacterales</taxon>
        <taxon>Paracoccaceae</taxon>
        <taxon>Pseudogemmobacter</taxon>
    </lineage>
</organism>
<dbReference type="Gene3D" id="1.10.10.10">
    <property type="entry name" value="Winged helix-like DNA-binding domain superfamily/Winged helix DNA-binding domain"/>
    <property type="match status" value="1"/>
</dbReference>